<evidence type="ECO:0000259" key="1">
    <source>
        <dbReference type="Pfam" id="PF12680"/>
    </source>
</evidence>
<comment type="caution">
    <text evidence="2">The sequence shown here is derived from an EMBL/GenBank/DDBJ whole genome shotgun (WGS) entry which is preliminary data.</text>
</comment>
<reference evidence="2 3" key="1">
    <citation type="submission" date="2021-03" db="EMBL/GenBank/DDBJ databases">
        <title>Assistant Professor.</title>
        <authorList>
            <person name="Huq M.A."/>
        </authorList>
    </citation>
    <scope>NUCLEOTIDE SEQUENCE [LARGE SCALE GENOMIC DNA]</scope>
    <source>
        <strain evidence="2 3">MAH-29</strain>
    </source>
</reference>
<dbReference type="Gene3D" id="3.10.450.50">
    <property type="match status" value="1"/>
</dbReference>
<gene>
    <name evidence="2" type="ORF">J7I42_20190</name>
</gene>
<dbReference type="SUPFAM" id="SSF54427">
    <property type="entry name" value="NTF2-like"/>
    <property type="match status" value="1"/>
</dbReference>
<organism evidence="2 3">
    <name type="scientific">Niastella soli</name>
    <dbReference type="NCBI Taxonomy" id="2821487"/>
    <lineage>
        <taxon>Bacteria</taxon>
        <taxon>Pseudomonadati</taxon>
        <taxon>Bacteroidota</taxon>
        <taxon>Chitinophagia</taxon>
        <taxon>Chitinophagales</taxon>
        <taxon>Chitinophagaceae</taxon>
        <taxon>Niastella</taxon>
    </lineage>
</organism>
<dbReference type="InterPro" id="IPR037401">
    <property type="entry name" value="SnoaL-like"/>
</dbReference>
<proteinExistence type="predicted"/>
<sequence>MKLPQVIAGLLMAQEKYDANAFSECFSDDAVVFDEGKTYHGKKEIRQWNEMTNVKYKTKYEPLEISIAGDTITLTAEVSGTFDGSPAIIKYHFETRQGKITYLNIR</sequence>
<dbReference type="EMBL" id="JAGHKO010000004">
    <property type="protein sequence ID" value="MBO9202620.1"/>
    <property type="molecule type" value="Genomic_DNA"/>
</dbReference>
<feature type="domain" description="SnoaL-like" evidence="1">
    <location>
        <begin position="13"/>
        <end position="101"/>
    </location>
</feature>
<evidence type="ECO:0000313" key="3">
    <source>
        <dbReference type="Proteomes" id="UP000677244"/>
    </source>
</evidence>
<protein>
    <submittedName>
        <fullName evidence="2">Nuclear transport factor 2 family protein</fullName>
    </submittedName>
</protein>
<dbReference type="Pfam" id="PF12680">
    <property type="entry name" value="SnoaL_2"/>
    <property type="match status" value="1"/>
</dbReference>
<dbReference type="InterPro" id="IPR032710">
    <property type="entry name" value="NTF2-like_dom_sf"/>
</dbReference>
<keyword evidence="3" id="KW-1185">Reference proteome</keyword>
<name>A0ABS3YXH5_9BACT</name>
<accession>A0ABS3YXH5</accession>
<evidence type="ECO:0000313" key="2">
    <source>
        <dbReference type="EMBL" id="MBO9202620.1"/>
    </source>
</evidence>
<dbReference type="RefSeq" id="WP_209140663.1">
    <property type="nucleotide sequence ID" value="NZ_JAGHKO010000004.1"/>
</dbReference>
<dbReference type="Proteomes" id="UP000677244">
    <property type="component" value="Unassembled WGS sequence"/>
</dbReference>